<name>A0ABT5WJT5_9SPHN</name>
<reference evidence="6 7" key="1">
    <citation type="submission" date="2023-03" db="EMBL/GenBank/DDBJ databases">
        <title>NovoSphingobium album sp. nov. isolated from polycyclic aromatic hydrocarbons- and heavy-metal polluted soil.</title>
        <authorList>
            <person name="Liu Z."/>
            <person name="Wang K."/>
        </authorList>
    </citation>
    <scope>NUCLEOTIDE SEQUENCE [LARGE SCALE GENOMIC DNA]</scope>
    <source>
        <strain evidence="6 7">H3SJ31-1</strain>
    </source>
</reference>
<feature type="domain" description="Hemerythrin-like" evidence="5">
    <location>
        <begin position="13"/>
        <end position="126"/>
    </location>
</feature>
<dbReference type="CDD" id="cd12107">
    <property type="entry name" value="Hemerythrin"/>
    <property type="match status" value="1"/>
</dbReference>
<keyword evidence="2" id="KW-0813">Transport</keyword>
<dbReference type="InterPro" id="IPR035938">
    <property type="entry name" value="Hemerythrin-like_sf"/>
</dbReference>
<keyword evidence="4" id="KW-0408">Iron</keyword>
<evidence type="ECO:0000259" key="5">
    <source>
        <dbReference type="Pfam" id="PF01814"/>
    </source>
</evidence>
<dbReference type="InterPro" id="IPR050669">
    <property type="entry name" value="Hemerythrin"/>
</dbReference>
<keyword evidence="2" id="KW-0561">Oxygen transport</keyword>
<dbReference type="Pfam" id="PF01814">
    <property type="entry name" value="Hemerythrin"/>
    <property type="match status" value="1"/>
</dbReference>
<dbReference type="EMBL" id="JARESE010000001">
    <property type="protein sequence ID" value="MDE8650310.1"/>
    <property type="molecule type" value="Genomic_DNA"/>
</dbReference>
<dbReference type="InterPro" id="IPR012827">
    <property type="entry name" value="Hemerythrin_metal-bd"/>
</dbReference>
<evidence type="ECO:0000256" key="3">
    <source>
        <dbReference type="ARBA" id="ARBA00022723"/>
    </source>
</evidence>
<dbReference type="Proteomes" id="UP001216253">
    <property type="component" value="Unassembled WGS sequence"/>
</dbReference>
<proteinExistence type="inferred from homology"/>
<accession>A0ABT5WJT5</accession>
<protein>
    <submittedName>
        <fullName evidence="6">Hemerythrin family protein</fullName>
    </submittedName>
</protein>
<organism evidence="6 7">
    <name type="scientific">Novosphingobium album</name>
    <name type="common">ex Liu et al. 2023</name>
    <dbReference type="NCBI Taxonomy" id="3031130"/>
    <lineage>
        <taxon>Bacteria</taxon>
        <taxon>Pseudomonadati</taxon>
        <taxon>Pseudomonadota</taxon>
        <taxon>Alphaproteobacteria</taxon>
        <taxon>Sphingomonadales</taxon>
        <taxon>Sphingomonadaceae</taxon>
        <taxon>Novosphingobium</taxon>
    </lineage>
</organism>
<dbReference type="PANTHER" id="PTHR37164">
    <property type="entry name" value="BACTERIOHEMERYTHRIN"/>
    <property type="match status" value="1"/>
</dbReference>
<keyword evidence="3" id="KW-0479">Metal-binding</keyword>
<evidence type="ECO:0000256" key="4">
    <source>
        <dbReference type="ARBA" id="ARBA00023004"/>
    </source>
</evidence>
<dbReference type="SUPFAM" id="SSF47188">
    <property type="entry name" value="Hemerythrin-like"/>
    <property type="match status" value="1"/>
</dbReference>
<dbReference type="NCBIfam" id="NF033749">
    <property type="entry name" value="bact_hemeryth"/>
    <property type="match status" value="1"/>
</dbReference>
<dbReference type="Gene3D" id="1.20.120.50">
    <property type="entry name" value="Hemerythrin-like"/>
    <property type="match status" value="1"/>
</dbReference>
<dbReference type="InterPro" id="IPR012312">
    <property type="entry name" value="Hemerythrin-like"/>
</dbReference>
<evidence type="ECO:0000313" key="6">
    <source>
        <dbReference type="EMBL" id="MDE8650310.1"/>
    </source>
</evidence>
<dbReference type="InterPro" id="IPR016131">
    <property type="entry name" value="Haemerythrin_Fe_BS"/>
</dbReference>
<comment type="caution">
    <text evidence="6">The sequence shown here is derived from an EMBL/GenBank/DDBJ whole genome shotgun (WGS) entry which is preliminary data.</text>
</comment>
<dbReference type="PROSITE" id="PS00550">
    <property type="entry name" value="HEMERYTHRINS"/>
    <property type="match status" value="1"/>
</dbReference>
<gene>
    <name evidence="6" type="ORF">PYV00_01090</name>
</gene>
<dbReference type="PANTHER" id="PTHR37164:SF1">
    <property type="entry name" value="BACTERIOHEMERYTHRIN"/>
    <property type="match status" value="1"/>
</dbReference>
<sequence>MPLMDWDATLDIGVEEMNREHREILAAINAIYDGAHAGQFGEPMIARIARLADITVRHFADEERLMAREGFAQLETHKAIHRKLLTDFSAHQDAIAAMGGVPTNAFFSFLRLWLSAHIKCIDRKYAEHMQAGSAAAGPRISAPAGA</sequence>
<evidence type="ECO:0000256" key="1">
    <source>
        <dbReference type="ARBA" id="ARBA00010587"/>
    </source>
</evidence>
<keyword evidence="7" id="KW-1185">Reference proteome</keyword>
<dbReference type="RefSeq" id="WP_275226394.1">
    <property type="nucleotide sequence ID" value="NZ_JARESE010000001.1"/>
</dbReference>
<evidence type="ECO:0000313" key="7">
    <source>
        <dbReference type="Proteomes" id="UP001216253"/>
    </source>
</evidence>
<dbReference type="NCBIfam" id="TIGR02481">
    <property type="entry name" value="hemeryth_dom"/>
    <property type="match status" value="1"/>
</dbReference>
<evidence type="ECO:0000256" key="2">
    <source>
        <dbReference type="ARBA" id="ARBA00022621"/>
    </source>
</evidence>
<comment type="similarity">
    <text evidence="1">Belongs to the hemerythrin family.</text>
</comment>